<proteinExistence type="predicted"/>
<reference evidence="2" key="1">
    <citation type="journal article" date="2022" name="Front. Microbiol.">
        <title>Species classification and novel plasmid identifications in Arcobacter cryaerophilus and Arcobacter cryaerophilus-like organisms.</title>
        <authorList>
            <person name="Zhou G."/>
            <person name="Wang M."/>
            <person name="Wang H."/>
            <person name="Chen X."/>
            <person name="Gu Y."/>
            <person name="Shao Z."/>
            <person name="Zhang J."/>
            <person name="Zhang M."/>
        </authorList>
    </citation>
    <scope>NUCLEOTIDE SEQUENCE</scope>
    <source>
        <strain evidence="2">ICDCAC48</strain>
    </source>
</reference>
<feature type="coiled-coil region" evidence="1">
    <location>
        <begin position="10"/>
        <end position="37"/>
    </location>
</feature>
<keyword evidence="2" id="KW-0614">Plasmid</keyword>
<dbReference type="InterPro" id="IPR010982">
    <property type="entry name" value="Lambda_DNA-bd_dom_sf"/>
</dbReference>
<protein>
    <submittedName>
        <fullName evidence="2">Uncharacterized protein</fullName>
    </submittedName>
</protein>
<keyword evidence="1" id="KW-0175">Coiled coil</keyword>
<dbReference type="EMBL" id="CP099557">
    <property type="protein sequence ID" value="UYF44496.1"/>
    <property type="molecule type" value="Genomic_DNA"/>
</dbReference>
<dbReference type="RefSeq" id="WP_263515150.1">
    <property type="nucleotide sequence ID" value="NZ_CP099557.1"/>
</dbReference>
<evidence type="ECO:0000313" key="3">
    <source>
        <dbReference type="Proteomes" id="UP001164100"/>
    </source>
</evidence>
<name>A0AA46S3E6_9BACT</name>
<geneLocation type="plasmid" evidence="2 3">
    <name>pCNAC48</name>
</geneLocation>
<dbReference type="AlphaFoldDB" id="A0AA46S3E6"/>
<gene>
    <name evidence="2" type="ORF">NGX11_11100</name>
</gene>
<dbReference type="Proteomes" id="UP001164100">
    <property type="component" value="Plasmid pCNAC48"/>
</dbReference>
<evidence type="ECO:0000313" key="2">
    <source>
        <dbReference type="EMBL" id="UYF44496.1"/>
    </source>
</evidence>
<dbReference type="Gene3D" id="1.10.260.40">
    <property type="entry name" value="lambda repressor-like DNA-binding domains"/>
    <property type="match status" value="1"/>
</dbReference>
<sequence>MIELYTPLEIIEKAVQIIETERKVQKLQQKELALKANVPLPTYKQFIYFYKISFENLIKLFIALRLFDNLNGLLKNKEYKTINEIKLKDKLPKRINK</sequence>
<evidence type="ECO:0000256" key="1">
    <source>
        <dbReference type="SAM" id="Coils"/>
    </source>
</evidence>
<organism evidence="2 3">
    <name type="scientific">Aliarcobacter cryaerophilus</name>
    <dbReference type="NCBI Taxonomy" id="28198"/>
    <lineage>
        <taxon>Bacteria</taxon>
        <taxon>Pseudomonadati</taxon>
        <taxon>Campylobacterota</taxon>
        <taxon>Epsilonproteobacteria</taxon>
        <taxon>Campylobacterales</taxon>
        <taxon>Arcobacteraceae</taxon>
        <taxon>Aliarcobacter</taxon>
    </lineage>
</organism>
<dbReference type="GO" id="GO:0003677">
    <property type="term" value="F:DNA binding"/>
    <property type="evidence" value="ECO:0007669"/>
    <property type="project" value="InterPro"/>
</dbReference>
<accession>A0AA46S3E6</accession>